<sequence length="61" mass="6138">MATPASARRGDHATFHSALLSRAAGQDVGSQEGSSSDHATFNLALLSRAAGQDVGRQEGGG</sequence>
<dbReference type="Proteomes" id="UP000521199">
    <property type="component" value="Unassembled WGS sequence"/>
</dbReference>
<dbReference type="AlphaFoldDB" id="A0A7W8DA73"/>
<accession>A0A7W8DA73</accession>
<organism evidence="1 2">
    <name type="scientific">Chiayiivirga flava</name>
    <dbReference type="NCBI Taxonomy" id="659595"/>
    <lineage>
        <taxon>Bacteria</taxon>
        <taxon>Pseudomonadati</taxon>
        <taxon>Pseudomonadota</taxon>
        <taxon>Gammaproteobacteria</taxon>
        <taxon>Lysobacterales</taxon>
        <taxon>Lysobacteraceae</taxon>
        <taxon>Chiayiivirga</taxon>
    </lineage>
</organism>
<protein>
    <submittedName>
        <fullName evidence="1">Uncharacterized protein</fullName>
    </submittedName>
</protein>
<reference evidence="1 2" key="1">
    <citation type="submission" date="2020-08" db="EMBL/GenBank/DDBJ databases">
        <title>Genomic Encyclopedia of Type Strains, Phase IV (KMG-IV): sequencing the most valuable type-strain genomes for metagenomic binning, comparative biology and taxonomic classification.</title>
        <authorList>
            <person name="Goeker M."/>
        </authorList>
    </citation>
    <scope>NUCLEOTIDE SEQUENCE [LARGE SCALE GENOMIC DNA]</scope>
    <source>
        <strain evidence="1 2">DSM 24163</strain>
    </source>
</reference>
<gene>
    <name evidence="1" type="ORF">HNQ52_002985</name>
</gene>
<evidence type="ECO:0000313" key="2">
    <source>
        <dbReference type="Proteomes" id="UP000521199"/>
    </source>
</evidence>
<evidence type="ECO:0000313" key="1">
    <source>
        <dbReference type="EMBL" id="MBB5209416.1"/>
    </source>
</evidence>
<name>A0A7W8DA73_9GAMM</name>
<dbReference type="EMBL" id="JACHHP010000006">
    <property type="protein sequence ID" value="MBB5209416.1"/>
    <property type="molecule type" value="Genomic_DNA"/>
</dbReference>
<keyword evidence="2" id="KW-1185">Reference proteome</keyword>
<proteinExistence type="predicted"/>
<comment type="caution">
    <text evidence="1">The sequence shown here is derived from an EMBL/GenBank/DDBJ whole genome shotgun (WGS) entry which is preliminary data.</text>
</comment>